<evidence type="ECO:0000256" key="1">
    <source>
        <dbReference type="SAM" id="SignalP"/>
    </source>
</evidence>
<dbReference type="AlphaFoldDB" id="A0A8G1RR61"/>
<accession>A0A8G1RR61</accession>
<organism evidence="2 3">
    <name type="scientific">Aspergillus fijiensis CBS 313.89</name>
    <dbReference type="NCBI Taxonomy" id="1448319"/>
    <lineage>
        <taxon>Eukaryota</taxon>
        <taxon>Fungi</taxon>
        <taxon>Dikarya</taxon>
        <taxon>Ascomycota</taxon>
        <taxon>Pezizomycotina</taxon>
        <taxon>Eurotiomycetes</taxon>
        <taxon>Eurotiomycetidae</taxon>
        <taxon>Eurotiales</taxon>
        <taxon>Aspergillaceae</taxon>
        <taxon>Aspergillus</taxon>
    </lineage>
</organism>
<name>A0A8G1RR61_9EURO</name>
<dbReference type="VEuPathDB" id="FungiDB:BO72DRAFT_134423"/>
<feature type="signal peptide" evidence="1">
    <location>
        <begin position="1"/>
        <end position="21"/>
    </location>
</feature>
<keyword evidence="1" id="KW-0732">Signal</keyword>
<evidence type="ECO:0000313" key="3">
    <source>
        <dbReference type="Proteomes" id="UP000249789"/>
    </source>
</evidence>
<evidence type="ECO:0000313" key="2">
    <source>
        <dbReference type="EMBL" id="RAK76420.1"/>
    </source>
</evidence>
<keyword evidence="3" id="KW-1185">Reference proteome</keyword>
<sequence length="94" mass="10038">MHKKHCALVLLDLGFGIFIQGKGICGRSTRDEQQQQSGNYSSGTMIPSRCTCRIGAGLSVWKGSPSSGSILVCHFGEGSCSALPQKRRGVRIVV</sequence>
<dbReference type="GeneID" id="63856460"/>
<proteinExistence type="predicted"/>
<dbReference type="EMBL" id="KZ824649">
    <property type="protein sequence ID" value="RAK76420.1"/>
    <property type="molecule type" value="Genomic_DNA"/>
</dbReference>
<reference evidence="2 3" key="1">
    <citation type="submission" date="2018-02" db="EMBL/GenBank/DDBJ databases">
        <title>The genomes of Aspergillus section Nigri reveals drivers in fungal speciation.</title>
        <authorList>
            <consortium name="DOE Joint Genome Institute"/>
            <person name="Vesth T.C."/>
            <person name="Nybo J."/>
            <person name="Theobald S."/>
            <person name="Brandl J."/>
            <person name="Frisvad J.C."/>
            <person name="Nielsen K.F."/>
            <person name="Lyhne E.K."/>
            <person name="Kogle M.E."/>
            <person name="Kuo A."/>
            <person name="Riley R."/>
            <person name="Clum A."/>
            <person name="Nolan M."/>
            <person name="Lipzen A."/>
            <person name="Salamov A."/>
            <person name="Henrissat B."/>
            <person name="Wiebenga A."/>
            <person name="De vries R.P."/>
            <person name="Grigoriev I.V."/>
            <person name="Mortensen U.H."/>
            <person name="Andersen M.R."/>
            <person name="Baker S.E."/>
        </authorList>
    </citation>
    <scope>NUCLEOTIDE SEQUENCE [LARGE SCALE GENOMIC DNA]</scope>
    <source>
        <strain evidence="2 3">CBS 313.89</strain>
    </source>
</reference>
<dbReference type="RefSeq" id="XP_040800430.1">
    <property type="nucleotide sequence ID" value="XM_040939127.1"/>
</dbReference>
<protein>
    <recommendedName>
        <fullName evidence="4">Secreted protein</fullName>
    </recommendedName>
</protein>
<feature type="chain" id="PRO_5034301035" description="Secreted protein" evidence="1">
    <location>
        <begin position="22"/>
        <end position="94"/>
    </location>
</feature>
<gene>
    <name evidence="2" type="ORF">BO72DRAFT_134423</name>
</gene>
<evidence type="ECO:0008006" key="4">
    <source>
        <dbReference type="Google" id="ProtNLM"/>
    </source>
</evidence>
<dbReference type="Proteomes" id="UP000249789">
    <property type="component" value="Unassembled WGS sequence"/>
</dbReference>